<keyword evidence="2" id="KW-1185">Reference proteome</keyword>
<organism evidence="1 2">
    <name type="scientific">Strongylocentrotus purpuratus</name>
    <name type="common">Purple sea urchin</name>
    <dbReference type="NCBI Taxonomy" id="7668"/>
    <lineage>
        <taxon>Eukaryota</taxon>
        <taxon>Metazoa</taxon>
        <taxon>Echinodermata</taxon>
        <taxon>Eleutherozoa</taxon>
        <taxon>Echinozoa</taxon>
        <taxon>Echinoidea</taxon>
        <taxon>Euechinoidea</taxon>
        <taxon>Echinacea</taxon>
        <taxon>Camarodonta</taxon>
        <taxon>Echinidea</taxon>
        <taxon>Strongylocentrotidae</taxon>
        <taxon>Strongylocentrotus</taxon>
    </lineage>
</organism>
<evidence type="ECO:0000313" key="1">
    <source>
        <dbReference type="EnsemblMetazoa" id="XP_030843462"/>
    </source>
</evidence>
<dbReference type="PANTHER" id="PTHR24407">
    <property type="entry name" value="PROTEIN KINASE DOMAIN-CONTAINING PROTEIN"/>
    <property type="match status" value="1"/>
</dbReference>
<dbReference type="Proteomes" id="UP000007110">
    <property type="component" value="Unassembled WGS sequence"/>
</dbReference>
<dbReference type="PANTHER" id="PTHR24407:SF14">
    <property type="entry name" value="SIR2-LIKE DOMAIN-CONTAINING PROTEIN"/>
    <property type="match status" value="1"/>
</dbReference>
<name>A0A7M7SZV5_STRPU</name>
<dbReference type="InParanoid" id="A0A7M7SZV5"/>
<dbReference type="RefSeq" id="XP_030843462.1">
    <property type="nucleotide sequence ID" value="XM_030987602.1"/>
</dbReference>
<sequence>MNVSNSLFEVICRWRIKQKDGTNYKRLLAEKLRSVHLDTLATKLVKGGYSSQDTPTQSLFTDEVHPVNKLTQEEDKWCGKDFMTFYCTVMYKIKTGPLEFHSVKEFENIYKKISTASKQD</sequence>
<dbReference type="GeneID" id="115924781"/>
<reference evidence="1" key="2">
    <citation type="submission" date="2021-01" db="UniProtKB">
        <authorList>
            <consortium name="EnsemblMetazoa"/>
        </authorList>
    </citation>
    <scope>IDENTIFICATION</scope>
</reference>
<dbReference type="KEGG" id="spu:115924781"/>
<dbReference type="AlphaFoldDB" id="A0A7M7SZV5"/>
<dbReference type="EnsemblMetazoa" id="XM_030987602">
    <property type="protein sequence ID" value="XP_030843462"/>
    <property type="gene ID" value="LOC115924781"/>
</dbReference>
<proteinExistence type="predicted"/>
<evidence type="ECO:0000313" key="2">
    <source>
        <dbReference type="Proteomes" id="UP000007110"/>
    </source>
</evidence>
<protein>
    <submittedName>
        <fullName evidence="1">Uncharacterized protein</fullName>
    </submittedName>
</protein>
<accession>A0A7M7SZV5</accession>
<reference evidence="2" key="1">
    <citation type="submission" date="2015-02" db="EMBL/GenBank/DDBJ databases">
        <title>Genome sequencing for Strongylocentrotus purpuratus.</title>
        <authorList>
            <person name="Murali S."/>
            <person name="Liu Y."/>
            <person name="Vee V."/>
            <person name="English A."/>
            <person name="Wang M."/>
            <person name="Skinner E."/>
            <person name="Han Y."/>
            <person name="Muzny D.M."/>
            <person name="Worley K.C."/>
            <person name="Gibbs R.A."/>
        </authorList>
    </citation>
    <scope>NUCLEOTIDE SEQUENCE</scope>
</reference>